<organism evidence="1">
    <name type="scientific">Rhizophora mucronata</name>
    <name type="common">Asiatic mangrove</name>
    <dbReference type="NCBI Taxonomy" id="61149"/>
    <lineage>
        <taxon>Eukaryota</taxon>
        <taxon>Viridiplantae</taxon>
        <taxon>Streptophyta</taxon>
        <taxon>Embryophyta</taxon>
        <taxon>Tracheophyta</taxon>
        <taxon>Spermatophyta</taxon>
        <taxon>Magnoliopsida</taxon>
        <taxon>eudicotyledons</taxon>
        <taxon>Gunneridae</taxon>
        <taxon>Pentapetalae</taxon>
        <taxon>rosids</taxon>
        <taxon>fabids</taxon>
        <taxon>Malpighiales</taxon>
        <taxon>Rhizophoraceae</taxon>
        <taxon>Rhizophora</taxon>
    </lineage>
</organism>
<reference evidence="1" key="1">
    <citation type="submission" date="2018-02" db="EMBL/GenBank/DDBJ databases">
        <title>Rhizophora mucronata_Transcriptome.</title>
        <authorList>
            <person name="Meera S.P."/>
            <person name="Sreeshan A."/>
            <person name="Augustine A."/>
        </authorList>
    </citation>
    <scope>NUCLEOTIDE SEQUENCE</scope>
    <source>
        <tissue evidence="1">Leaf</tissue>
    </source>
</reference>
<name>A0A2P2N682_RHIMU</name>
<proteinExistence type="predicted"/>
<accession>A0A2P2N682</accession>
<dbReference type="EMBL" id="GGEC01057533">
    <property type="protein sequence ID" value="MBX38017.1"/>
    <property type="molecule type" value="Transcribed_RNA"/>
</dbReference>
<protein>
    <submittedName>
        <fullName evidence="1">Uncharacterized protein</fullName>
    </submittedName>
</protein>
<evidence type="ECO:0000313" key="1">
    <source>
        <dbReference type="EMBL" id="MBX38017.1"/>
    </source>
</evidence>
<sequence>MRMKNPVPGRNLG</sequence>